<dbReference type="eggNOG" id="COG3468">
    <property type="taxonomic scope" value="Bacteria"/>
</dbReference>
<organism evidence="7 8">
    <name type="scientific">Rickettsia sibirica (strain ATCC VR-151 / 246)</name>
    <dbReference type="NCBI Taxonomy" id="272951"/>
    <lineage>
        <taxon>Bacteria</taxon>
        <taxon>Pseudomonadati</taxon>
        <taxon>Pseudomonadota</taxon>
        <taxon>Alphaproteobacteria</taxon>
        <taxon>Rickettsiales</taxon>
        <taxon>Rickettsiaceae</taxon>
        <taxon>Rickettsieae</taxon>
        <taxon>Rickettsia</taxon>
        <taxon>spotted fever group</taxon>
        <taxon>Rickettsia sibirica subgroup</taxon>
    </lineage>
</organism>
<feature type="domain" description="Autotransporter" evidence="6">
    <location>
        <begin position="9"/>
        <end position="109"/>
    </location>
</feature>
<dbReference type="AlphaFoldDB" id="Q7PAF4"/>
<comment type="caution">
    <text evidence="7">The sequence shown here is derived from an EMBL/GenBank/DDBJ whole genome shotgun (WGS) entry which is preliminary data.</text>
</comment>
<gene>
    <name evidence="7" type="ORF">rsib_orf668</name>
</gene>
<accession>Q7PAF4</accession>
<evidence type="ECO:0000256" key="5">
    <source>
        <dbReference type="ARBA" id="ARBA00023237"/>
    </source>
</evidence>
<reference evidence="7" key="1">
    <citation type="submission" date="2003-02" db="EMBL/GenBank/DDBJ databases">
        <authorList>
            <person name="Malek J.A."/>
            <person name="Eremeeva M.E."/>
            <person name="Dasch G.A."/>
        </authorList>
    </citation>
    <scope>NUCLEOTIDE SEQUENCE [LARGE SCALE GENOMIC DNA]</scope>
    <source>
        <strain evidence="7">246</strain>
    </source>
</reference>
<dbReference type="Gene3D" id="2.40.128.130">
    <property type="entry name" value="Autotransporter beta-domain"/>
    <property type="match status" value="1"/>
</dbReference>
<evidence type="ECO:0000313" key="7">
    <source>
        <dbReference type="EMBL" id="EAA25883.1"/>
    </source>
</evidence>
<sequence length="129" mass="14310">MDILILQQTGTGVNDMYVTGKSGNLTTGIAGIKLTAPKRLSNDTQIVPGLHASVENSFSNKQPKVKARFIWVDNYFENTTSSSTPKVGYNVGTSLLTAHKNIELFATYNCNLHSKYTSHQRFIKLKILF</sequence>
<keyword evidence="4" id="KW-0472">Membrane</keyword>
<dbReference type="GO" id="GO:0009279">
    <property type="term" value="C:cell outer membrane"/>
    <property type="evidence" value="ECO:0007669"/>
    <property type="project" value="UniProtKB-SubCell"/>
</dbReference>
<dbReference type="Pfam" id="PF03797">
    <property type="entry name" value="Autotransporter"/>
    <property type="match status" value="1"/>
</dbReference>
<dbReference type="InterPro" id="IPR006315">
    <property type="entry name" value="OM_autotransptr_brl_dom"/>
</dbReference>
<dbReference type="RefSeq" id="WP_004996906.1">
    <property type="nucleotide sequence ID" value="NZ_AABW01000001.1"/>
</dbReference>
<evidence type="ECO:0000256" key="2">
    <source>
        <dbReference type="ARBA" id="ARBA00022452"/>
    </source>
</evidence>
<proteinExistence type="predicted"/>
<evidence type="ECO:0000256" key="3">
    <source>
        <dbReference type="ARBA" id="ARBA00022692"/>
    </source>
</evidence>
<dbReference type="GeneID" id="95361784"/>
<dbReference type="InterPro" id="IPR005546">
    <property type="entry name" value="Autotransporte_beta"/>
</dbReference>
<keyword evidence="3" id="KW-0812">Transmembrane</keyword>
<protein>
    <recommendedName>
        <fullName evidence="6">Autotransporter domain-containing protein</fullName>
    </recommendedName>
</protein>
<name>Q7PAF4_RICS2</name>
<dbReference type="Proteomes" id="UP000004455">
    <property type="component" value="Unassembled WGS sequence"/>
</dbReference>
<evidence type="ECO:0000259" key="6">
    <source>
        <dbReference type="Pfam" id="PF03797"/>
    </source>
</evidence>
<evidence type="ECO:0000313" key="8">
    <source>
        <dbReference type="Proteomes" id="UP000004455"/>
    </source>
</evidence>
<dbReference type="HOGENOM" id="CLU_160013_0_0_5"/>
<evidence type="ECO:0000256" key="4">
    <source>
        <dbReference type="ARBA" id="ARBA00023136"/>
    </source>
</evidence>
<evidence type="ECO:0000256" key="1">
    <source>
        <dbReference type="ARBA" id="ARBA00004442"/>
    </source>
</evidence>
<dbReference type="InterPro" id="IPR036709">
    <property type="entry name" value="Autotransporte_beta_dom_sf"/>
</dbReference>
<keyword evidence="2" id="KW-1134">Transmembrane beta strand</keyword>
<dbReference type="NCBIfam" id="TIGR01414">
    <property type="entry name" value="autotrans_barl"/>
    <property type="match status" value="1"/>
</dbReference>
<dbReference type="SUPFAM" id="SSF103515">
    <property type="entry name" value="Autotransporter"/>
    <property type="match status" value="1"/>
</dbReference>
<keyword evidence="8" id="KW-1185">Reference proteome</keyword>
<dbReference type="EMBL" id="AABW01000001">
    <property type="protein sequence ID" value="EAA25883.1"/>
    <property type="molecule type" value="Genomic_DNA"/>
</dbReference>
<keyword evidence="5" id="KW-0998">Cell outer membrane</keyword>
<comment type="subcellular location">
    <subcellularLocation>
        <location evidence="1">Cell outer membrane</location>
    </subcellularLocation>
</comment>